<evidence type="ECO:0000256" key="3">
    <source>
        <dbReference type="ARBA" id="ARBA00023211"/>
    </source>
</evidence>
<gene>
    <name evidence="5" type="ORF">GOODEAATRI_028446</name>
</gene>
<evidence type="ECO:0000256" key="1">
    <source>
        <dbReference type="ARBA" id="ARBA00004323"/>
    </source>
</evidence>
<dbReference type="InterPro" id="IPR003859">
    <property type="entry name" value="Galactosyl_T"/>
</dbReference>
<dbReference type="PANTHER" id="PTHR19300">
    <property type="entry name" value="BETA-1,4-GALACTOSYLTRANSFERASE"/>
    <property type="match status" value="1"/>
</dbReference>
<accession>A0ABV0Q1Y3</accession>
<reference evidence="5 6" key="1">
    <citation type="submission" date="2021-06" db="EMBL/GenBank/DDBJ databases">
        <authorList>
            <person name="Palmer J.M."/>
        </authorList>
    </citation>
    <scope>NUCLEOTIDE SEQUENCE [LARGE SCALE GENOMIC DNA]</scope>
    <source>
        <strain evidence="5 6">GA_2019</strain>
        <tissue evidence="5">Muscle</tissue>
    </source>
</reference>
<evidence type="ECO:0000313" key="6">
    <source>
        <dbReference type="Proteomes" id="UP001476798"/>
    </source>
</evidence>
<evidence type="ECO:0000259" key="4">
    <source>
        <dbReference type="Pfam" id="PF02709"/>
    </source>
</evidence>
<feature type="domain" description="Galactosyltransferase C-terminal" evidence="4">
    <location>
        <begin position="1"/>
        <end position="48"/>
    </location>
</feature>
<keyword evidence="2" id="KW-0808">Transferase</keyword>
<protein>
    <recommendedName>
        <fullName evidence="4">Galactosyltransferase C-terminal domain-containing protein</fullName>
    </recommendedName>
</protein>
<sequence length="83" mass="9583">LPYNQYFGGVSSMSKEQYLKINGFPNNYWGWGGEDDDIYNRFDRIAHTRETMHKDGISSLTYSVVQVEKLDLFTKITVDVGKP</sequence>
<dbReference type="Pfam" id="PF02709">
    <property type="entry name" value="Glyco_transf_7C"/>
    <property type="match status" value="1"/>
</dbReference>
<organism evidence="5 6">
    <name type="scientific">Goodea atripinnis</name>
    <dbReference type="NCBI Taxonomy" id="208336"/>
    <lineage>
        <taxon>Eukaryota</taxon>
        <taxon>Metazoa</taxon>
        <taxon>Chordata</taxon>
        <taxon>Craniata</taxon>
        <taxon>Vertebrata</taxon>
        <taxon>Euteleostomi</taxon>
        <taxon>Actinopterygii</taxon>
        <taxon>Neopterygii</taxon>
        <taxon>Teleostei</taxon>
        <taxon>Neoteleostei</taxon>
        <taxon>Acanthomorphata</taxon>
        <taxon>Ovalentaria</taxon>
        <taxon>Atherinomorphae</taxon>
        <taxon>Cyprinodontiformes</taxon>
        <taxon>Goodeidae</taxon>
        <taxon>Goodea</taxon>
    </lineage>
</organism>
<dbReference type="Gene3D" id="3.90.550.10">
    <property type="entry name" value="Spore Coat Polysaccharide Biosynthesis Protein SpsA, Chain A"/>
    <property type="match status" value="1"/>
</dbReference>
<name>A0ABV0Q1Y3_9TELE</name>
<dbReference type="PANTHER" id="PTHR19300:SF5">
    <property type="entry name" value="BETA-1,4-GALACTOSYLTRANSFERASE 1"/>
    <property type="match status" value="1"/>
</dbReference>
<proteinExistence type="predicted"/>
<dbReference type="SUPFAM" id="SSF53448">
    <property type="entry name" value="Nucleotide-diphospho-sugar transferases"/>
    <property type="match status" value="1"/>
</dbReference>
<dbReference type="PRINTS" id="PR02050">
    <property type="entry name" value="B14GALTRFASE"/>
</dbReference>
<comment type="subcellular location">
    <subcellularLocation>
        <location evidence="1">Golgi apparatus membrane</location>
        <topology evidence="1">Single-pass type II membrane protein</topology>
    </subcellularLocation>
</comment>
<keyword evidence="3" id="KW-0464">Manganese</keyword>
<evidence type="ECO:0000313" key="5">
    <source>
        <dbReference type="EMBL" id="MEQ2189744.1"/>
    </source>
</evidence>
<dbReference type="EMBL" id="JAHRIO010093907">
    <property type="protein sequence ID" value="MEQ2189744.1"/>
    <property type="molecule type" value="Genomic_DNA"/>
</dbReference>
<dbReference type="InterPro" id="IPR027791">
    <property type="entry name" value="Galactosyl_T_C"/>
</dbReference>
<evidence type="ECO:0000256" key="2">
    <source>
        <dbReference type="ARBA" id="ARBA00022679"/>
    </source>
</evidence>
<dbReference type="Proteomes" id="UP001476798">
    <property type="component" value="Unassembled WGS sequence"/>
</dbReference>
<keyword evidence="6" id="KW-1185">Reference proteome</keyword>
<dbReference type="InterPro" id="IPR029044">
    <property type="entry name" value="Nucleotide-diphossugar_trans"/>
</dbReference>
<feature type="non-terminal residue" evidence="5">
    <location>
        <position position="1"/>
    </location>
</feature>
<comment type="caution">
    <text evidence="5">The sequence shown here is derived from an EMBL/GenBank/DDBJ whole genome shotgun (WGS) entry which is preliminary data.</text>
</comment>